<dbReference type="SMART" id="SM00892">
    <property type="entry name" value="Endonuclease_NS"/>
    <property type="match status" value="1"/>
</dbReference>
<dbReference type="InterPro" id="IPR044925">
    <property type="entry name" value="His-Me_finger_sf"/>
</dbReference>
<dbReference type="CDD" id="cd00091">
    <property type="entry name" value="NUC"/>
    <property type="match status" value="1"/>
</dbReference>
<dbReference type="Proteomes" id="UP000248745">
    <property type="component" value="Unassembled WGS sequence"/>
</dbReference>
<feature type="region of interest" description="Disordered" evidence="3">
    <location>
        <begin position="27"/>
        <end position="56"/>
    </location>
</feature>
<dbReference type="OrthoDB" id="9811262at2"/>
<organism evidence="7 8">
    <name type="scientific">Taibaiella soli</name>
    <dbReference type="NCBI Taxonomy" id="1649169"/>
    <lineage>
        <taxon>Bacteria</taxon>
        <taxon>Pseudomonadati</taxon>
        <taxon>Bacteroidota</taxon>
        <taxon>Chitinophagia</taxon>
        <taxon>Chitinophagales</taxon>
        <taxon>Chitinophagaceae</taxon>
        <taxon>Taibaiella</taxon>
    </lineage>
</organism>
<evidence type="ECO:0000313" key="7">
    <source>
        <dbReference type="EMBL" id="PZF71321.1"/>
    </source>
</evidence>
<dbReference type="EMBL" id="QKTW01000025">
    <property type="protein sequence ID" value="PZF71321.1"/>
    <property type="molecule type" value="Genomic_DNA"/>
</dbReference>
<dbReference type="PANTHER" id="PTHR13966">
    <property type="entry name" value="ENDONUCLEASE RELATED"/>
    <property type="match status" value="1"/>
</dbReference>
<dbReference type="GO" id="GO:0046872">
    <property type="term" value="F:metal ion binding"/>
    <property type="evidence" value="ECO:0007669"/>
    <property type="project" value="UniProtKB-KW"/>
</dbReference>
<dbReference type="PANTHER" id="PTHR13966:SF5">
    <property type="entry name" value="ENDONUCLEASE G, MITOCHONDRIAL"/>
    <property type="match status" value="1"/>
</dbReference>
<feature type="domain" description="DNA/RNA non-specific endonuclease/pyrophosphatase/phosphodiesterase" evidence="6">
    <location>
        <begin position="240"/>
        <end position="452"/>
    </location>
</feature>
<dbReference type="InterPro" id="IPR040255">
    <property type="entry name" value="Non-specific_endonuclease"/>
</dbReference>
<accession>A0A2W2A7T6</accession>
<dbReference type="GO" id="GO:0016787">
    <property type="term" value="F:hydrolase activity"/>
    <property type="evidence" value="ECO:0007669"/>
    <property type="project" value="InterPro"/>
</dbReference>
<reference evidence="7 8" key="1">
    <citation type="submission" date="2018-06" db="EMBL/GenBank/DDBJ databases">
        <title>Mucibacter soli gen. nov., sp. nov., a new member of the family Chitinophagaceae producing mucin.</title>
        <authorList>
            <person name="Kim M.-K."/>
            <person name="Park S."/>
            <person name="Kim T.-S."/>
            <person name="Joung Y."/>
            <person name="Han J.-H."/>
            <person name="Kim S.B."/>
        </authorList>
    </citation>
    <scope>NUCLEOTIDE SEQUENCE [LARGE SCALE GENOMIC DNA]</scope>
    <source>
        <strain evidence="7 8">R1-15</strain>
    </source>
</reference>
<evidence type="ECO:0000313" key="8">
    <source>
        <dbReference type="Proteomes" id="UP000248745"/>
    </source>
</evidence>
<keyword evidence="7" id="KW-0540">Nuclease</keyword>
<dbReference type="Gene3D" id="3.40.570.10">
    <property type="entry name" value="Extracellular Endonuclease, subunit A"/>
    <property type="match status" value="1"/>
</dbReference>
<keyword evidence="4" id="KW-0732">Signal</keyword>
<dbReference type="GO" id="GO:0004519">
    <property type="term" value="F:endonuclease activity"/>
    <property type="evidence" value="ECO:0007669"/>
    <property type="project" value="UniProtKB-KW"/>
</dbReference>
<dbReference type="AlphaFoldDB" id="A0A2W2A7T6"/>
<feature type="binding site" evidence="2">
    <location>
        <position position="334"/>
    </location>
    <ligand>
        <name>Mg(2+)</name>
        <dbReference type="ChEBI" id="CHEBI:18420"/>
        <note>catalytic</note>
    </ligand>
</feature>
<dbReference type="SMART" id="SM00477">
    <property type="entry name" value="NUC"/>
    <property type="match status" value="1"/>
</dbReference>
<dbReference type="InterPro" id="IPR020821">
    <property type="entry name" value="ENPP1-3/EXOG-like_nuc-like"/>
</dbReference>
<sequence>MKKILLAVAALAIAFLVAFQKQKSATPHVGTSSTAHSETSVKTVSNGSEDFETGHKTSYADGEISLESGNWQFTNALLGSSDRDHKNGHQGVRLQKDGSVTTLFDQSGVTTVSITHALYGEDAPATWELRCSTDGGNAWKNAGNVQTTSTAPSIATFSIKEKGNLRFQIHSLSGTRINIDDFSVNGKTVANSSSNTAEAKVTKATGQATHSIAGRDDNMTLGNPSKATTNEANADNYLMVKKQYTLSYNSSKGMANWVSWHLSAAWRGDAERCNCFTPDESLPASFTKIATSNYIRTGFDRGHLCPSDDRTATAEDNAATFLMTNMSPQAPILNQQTWESLESYCRSLLSDGKEMYIIAGGYGTGGSGSNGGNNNSIANGKINVPSHFWKIVVILPVGENDLSRINADTKIIAVDMPNQQDVNQHNWQYYQTTIDKLEAATGYDFLSNVPVEVQKVLEAK</sequence>
<evidence type="ECO:0000256" key="4">
    <source>
        <dbReference type="SAM" id="SignalP"/>
    </source>
</evidence>
<evidence type="ECO:0000259" key="6">
    <source>
        <dbReference type="SMART" id="SM00892"/>
    </source>
</evidence>
<evidence type="ECO:0000256" key="2">
    <source>
        <dbReference type="PIRSR" id="PIRSR640255-2"/>
    </source>
</evidence>
<feature type="active site" description="Proton acceptor" evidence="1">
    <location>
        <position position="303"/>
    </location>
</feature>
<feature type="compositionally biased region" description="Polar residues" evidence="3">
    <location>
        <begin position="27"/>
        <end position="48"/>
    </location>
</feature>
<gene>
    <name evidence="7" type="ORF">DN068_18675</name>
</gene>
<dbReference type="InterPro" id="IPR001604">
    <property type="entry name" value="Endo_G_ENPP1-like_dom"/>
</dbReference>
<feature type="domain" description="ENPP1-3/EXOG-like endonuclease/phosphodiesterase" evidence="5">
    <location>
        <begin position="241"/>
        <end position="452"/>
    </location>
</feature>
<comment type="caution">
    <text evidence="7">The sequence shown here is derived from an EMBL/GenBank/DDBJ whole genome shotgun (WGS) entry which is preliminary data.</text>
</comment>
<dbReference type="SUPFAM" id="SSF54060">
    <property type="entry name" value="His-Me finger endonucleases"/>
    <property type="match status" value="1"/>
</dbReference>
<keyword evidence="2" id="KW-0479">Metal-binding</keyword>
<feature type="chain" id="PRO_5016083611" evidence="4">
    <location>
        <begin position="21"/>
        <end position="460"/>
    </location>
</feature>
<keyword evidence="8" id="KW-1185">Reference proteome</keyword>
<evidence type="ECO:0000259" key="5">
    <source>
        <dbReference type="SMART" id="SM00477"/>
    </source>
</evidence>
<proteinExistence type="predicted"/>
<evidence type="ECO:0000256" key="1">
    <source>
        <dbReference type="PIRSR" id="PIRSR640255-1"/>
    </source>
</evidence>
<dbReference type="InterPro" id="IPR044929">
    <property type="entry name" value="DNA/RNA_non-sp_Endonuclease_sf"/>
</dbReference>
<keyword evidence="7" id="KW-0255">Endonuclease</keyword>
<dbReference type="RefSeq" id="WP_111000466.1">
    <property type="nucleotide sequence ID" value="NZ_QKTW01000025.1"/>
</dbReference>
<feature type="signal peptide" evidence="4">
    <location>
        <begin position="1"/>
        <end position="20"/>
    </location>
</feature>
<name>A0A2W2A7T6_9BACT</name>
<keyword evidence="7" id="KW-0378">Hydrolase</keyword>
<protein>
    <submittedName>
        <fullName evidence="7">DNA/RNA non-specific endonuclease</fullName>
    </submittedName>
</protein>
<evidence type="ECO:0000256" key="3">
    <source>
        <dbReference type="SAM" id="MobiDB-lite"/>
    </source>
</evidence>
<dbReference type="Pfam" id="PF01223">
    <property type="entry name" value="Endonuclease_NS"/>
    <property type="match status" value="1"/>
</dbReference>
<dbReference type="GO" id="GO:0003676">
    <property type="term" value="F:nucleic acid binding"/>
    <property type="evidence" value="ECO:0007669"/>
    <property type="project" value="InterPro"/>
</dbReference>